<dbReference type="EMBL" id="CP025781">
    <property type="protein sequence ID" value="QBC44476.1"/>
    <property type="molecule type" value="Genomic_DNA"/>
</dbReference>
<protein>
    <submittedName>
        <fullName evidence="1">Uncharacterized protein</fullName>
    </submittedName>
</protein>
<accession>A0A7G3GB50</accession>
<sequence>MPVKTVLRAQLFDKFFTLQDQVIQRLRLSGGSLWVPSLADNALMADGSGGVAIDGQVGYVRDLASGTHQTQATTANKPLLRRGVVTGGVSAATGQLWWEFDGVNDTLASPISPPSNELALIGSGFFNTQVTATHQALASKRNTTAEGILYKTPAGGLETWSSNAGGAWRGVPVGSLLAANTPFVLSSIGALASQTGRLNGGSNTAVSAGRAGVATPIRIGSIEGSAFYWGGGIYGLIAVAAAPSASDLALYEKYLASLSGVALL</sequence>
<evidence type="ECO:0000313" key="2">
    <source>
        <dbReference type="Proteomes" id="UP000515917"/>
    </source>
</evidence>
<dbReference type="Proteomes" id="UP000515917">
    <property type="component" value="Chromosome"/>
</dbReference>
<evidence type="ECO:0000313" key="1">
    <source>
        <dbReference type="EMBL" id="QBC44476.1"/>
    </source>
</evidence>
<dbReference type="KEGG" id="ifl:C1H71_13660"/>
<dbReference type="AlphaFoldDB" id="A0A7G3GB50"/>
<reference evidence="1 2" key="1">
    <citation type="submission" date="2018-01" db="EMBL/GenBank/DDBJ databases">
        <title>Genome sequence of Iodobacter sp. strain PCH194 isolated from Indian Trans-Himalaya.</title>
        <authorList>
            <person name="Kumar V."/>
            <person name="Thakur V."/>
            <person name="Kumar S."/>
            <person name="Singh D."/>
        </authorList>
    </citation>
    <scope>NUCLEOTIDE SEQUENCE [LARGE SCALE GENOMIC DNA]</scope>
    <source>
        <strain evidence="1 2">PCH194</strain>
    </source>
</reference>
<keyword evidence="2" id="KW-1185">Reference proteome</keyword>
<name>A0A7G3GB50_9NEIS</name>
<gene>
    <name evidence="1" type="ORF">C1H71_13660</name>
</gene>
<organism evidence="1 2">
    <name type="scientific">Iodobacter fluviatilis</name>
    <dbReference type="NCBI Taxonomy" id="537"/>
    <lineage>
        <taxon>Bacteria</taxon>
        <taxon>Pseudomonadati</taxon>
        <taxon>Pseudomonadota</taxon>
        <taxon>Betaproteobacteria</taxon>
        <taxon>Neisseriales</taxon>
        <taxon>Chitinibacteraceae</taxon>
        <taxon>Iodobacter</taxon>
    </lineage>
</organism>
<proteinExistence type="predicted"/>
<dbReference type="RefSeq" id="WP_130107015.1">
    <property type="nucleotide sequence ID" value="NZ_CP025781.1"/>
</dbReference>